<evidence type="ECO:0000256" key="1">
    <source>
        <dbReference type="ARBA" id="ARBA00022448"/>
    </source>
</evidence>
<dbReference type="GO" id="GO:0009279">
    <property type="term" value="C:cell outer membrane"/>
    <property type="evidence" value="ECO:0007669"/>
    <property type="project" value="InterPro"/>
</dbReference>
<dbReference type="PANTHER" id="PTHR34501">
    <property type="entry name" value="PROTEIN YDDL-RELATED"/>
    <property type="match status" value="1"/>
</dbReference>
<comment type="function">
    <text evidence="7">Uptake of inorganic phosphate, phosphorylated compounds, and some other negatively charged solutes.</text>
</comment>
<evidence type="ECO:0000256" key="2">
    <source>
        <dbReference type="ARBA" id="ARBA00022452"/>
    </source>
</evidence>
<evidence type="ECO:0000256" key="7">
    <source>
        <dbReference type="ARBA" id="ARBA00037329"/>
    </source>
</evidence>
<dbReference type="Gene3D" id="2.40.160.10">
    <property type="entry name" value="Porin"/>
    <property type="match status" value="1"/>
</dbReference>
<dbReference type="GO" id="GO:0046930">
    <property type="term" value="C:pore complex"/>
    <property type="evidence" value="ECO:0007669"/>
    <property type="project" value="UniProtKB-KW"/>
</dbReference>
<dbReference type="EMBL" id="UFZQ01000001">
    <property type="protein sequence ID" value="STE88167.1"/>
    <property type="molecule type" value="Genomic_DNA"/>
</dbReference>
<proteinExistence type="predicted"/>
<keyword evidence="4" id="KW-0346">Stress response</keyword>
<dbReference type="GO" id="GO:0015288">
    <property type="term" value="F:porin activity"/>
    <property type="evidence" value="ECO:0007669"/>
    <property type="project" value="UniProtKB-KW"/>
</dbReference>
<keyword evidence="2" id="KW-1134">Transmembrane beta strand</keyword>
<dbReference type="PRINTS" id="PR00183">
    <property type="entry name" value="ECOLIPORIN"/>
</dbReference>
<dbReference type="InterPro" id="IPR001702">
    <property type="entry name" value="Porin_Gram-ve"/>
</dbReference>
<evidence type="ECO:0000313" key="10">
    <source>
        <dbReference type="EMBL" id="STE88167.1"/>
    </source>
</evidence>
<dbReference type="InterPro" id="IPR001897">
    <property type="entry name" value="Porin_gammaproteobac"/>
</dbReference>
<accession>A0A376L188</accession>
<dbReference type="GO" id="GO:0034220">
    <property type="term" value="P:monoatomic ion transmembrane transport"/>
    <property type="evidence" value="ECO:0007669"/>
    <property type="project" value="InterPro"/>
</dbReference>
<dbReference type="PANTHER" id="PTHR34501:SF5">
    <property type="entry name" value="OUTER MEMBRANE PORIN PHOE"/>
    <property type="match status" value="1"/>
</dbReference>
<evidence type="ECO:0000256" key="4">
    <source>
        <dbReference type="ARBA" id="ARBA00023016"/>
    </source>
</evidence>
<dbReference type="Pfam" id="PF00267">
    <property type="entry name" value="Porin_1"/>
    <property type="match status" value="1"/>
</dbReference>
<keyword evidence="2" id="KW-0472">Membrane</keyword>
<dbReference type="InterPro" id="IPR023614">
    <property type="entry name" value="Porin_dom_sf"/>
</dbReference>
<evidence type="ECO:0000313" key="11">
    <source>
        <dbReference type="Proteomes" id="UP000255460"/>
    </source>
</evidence>
<evidence type="ECO:0000256" key="3">
    <source>
        <dbReference type="ARBA" id="ARBA00022692"/>
    </source>
</evidence>
<evidence type="ECO:0000256" key="5">
    <source>
        <dbReference type="ARBA" id="ARBA00023065"/>
    </source>
</evidence>
<sequence>MILHSKKTRLAFAGLKYKDLGSFDYGRNLGALYDVEAWTDMFPEFGGDSSAQTDNFMTKRASGLATYRNTDFFGVIDGLNLTLQYQGKNENRDVKKQNGDGFGTSLDI</sequence>
<name>A0A376L188_ECOLX</name>
<dbReference type="InterPro" id="IPR050298">
    <property type="entry name" value="Gram-neg_bact_OMP"/>
</dbReference>
<organism evidence="10 11">
    <name type="scientific">Escherichia coli</name>
    <dbReference type="NCBI Taxonomy" id="562"/>
    <lineage>
        <taxon>Bacteria</taxon>
        <taxon>Pseudomonadati</taxon>
        <taxon>Pseudomonadota</taxon>
        <taxon>Gammaproteobacteria</taxon>
        <taxon>Enterobacterales</taxon>
        <taxon>Enterobacteriaceae</taxon>
        <taxon>Escherichia</taxon>
    </lineage>
</organism>
<evidence type="ECO:0000256" key="6">
    <source>
        <dbReference type="ARBA" id="ARBA00023114"/>
    </source>
</evidence>
<protein>
    <recommendedName>
        <fullName evidence="8">Outer membrane porin PhoE</fullName>
    </recommendedName>
    <alternativeName>
        <fullName evidence="9">Outer membrane pore protein E</fullName>
    </alternativeName>
</protein>
<dbReference type="Proteomes" id="UP000255460">
    <property type="component" value="Unassembled WGS sequence"/>
</dbReference>
<evidence type="ECO:0000256" key="9">
    <source>
        <dbReference type="ARBA" id="ARBA00043085"/>
    </source>
</evidence>
<dbReference type="SUPFAM" id="SSF56935">
    <property type="entry name" value="Porins"/>
    <property type="match status" value="1"/>
</dbReference>
<reference evidence="10 11" key="1">
    <citation type="submission" date="2018-06" db="EMBL/GenBank/DDBJ databases">
        <authorList>
            <consortium name="Pathogen Informatics"/>
            <person name="Doyle S."/>
        </authorList>
    </citation>
    <scope>NUCLEOTIDE SEQUENCE [LARGE SCALE GENOMIC DNA]</scope>
    <source>
        <strain evidence="10 11">NCTC10418</strain>
    </source>
</reference>
<keyword evidence="5" id="KW-0406">Ion transport</keyword>
<keyword evidence="3" id="KW-0812">Transmembrane</keyword>
<dbReference type="AlphaFoldDB" id="A0A376L188"/>
<evidence type="ECO:0000256" key="8">
    <source>
        <dbReference type="ARBA" id="ARBA00039416"/>
    </source>
</evidence>
<keyword evidence="6" id="KW-0626">Porin</keyword>
<gene>
    <name evidence="10" type="primary">phoE_2</name>
    <name evidence="10" type="ORF">NCTC10418_05861</name>
</gene>
<keyword evidence="1" id="KW-0813">Transport</keyword>